<comment type="caution">
    <text evidence="1">The sequence shown here is derived from an EMBL/GenBank/DDBJ whole genome shotgun (WGS) entry which is preliminary data.</text>
</comment>
<organism evidence="1 2">
    <name type="scientific">Plectonema radiosum NIES-515</name>
    <dbReference type="NCBI Taxonomy" id="2986073"/>
    <lineage>
        <taxon>Bacteria</taxon>
        <taxon>Bacillati</taxon>
        <taxon>Cyanobacteriota</taxon>
        <taxon>Cyanophyceae</taxon>
        <taxon>Oscillatoriophycideae</taxon>
        <taxon>Oscillatoriales</taxon>
        <taxon>Microcoleaceae</taxon>
        <taxon>Plectonema</taxon>
    </lineage>
</organism>
<protein>
    <submittedName>
        <fullName evidence="1">Uncharacterized protein</fullName>
    </submittedName>
</protein>
<dbReference type="RefSeq" id="WP_263748381.1">
    <property type="nucleotide sequence ID" value="NZ_JAOWRF010000355.1"/>
</dbReference>
<accession>A0ABT3B5S8</accession>
<dbReference type="EMBL" id="JAOWRF010000355">
    <property type="protein sequence ID" value="MCV3216722.1"/>
    <property type="molecule type" value="Genomic_DNA"/>
</dbReference>
<proteinExistence type="predicted"/>
<sequence>MKKSVVMSIELPFLKAICCQTADIKQLTPAQMLSRYEQGWHFGGVLGQPSAEESLWIAEISHSYGSWLAAEVKTK</sequence>
<reference evidence="1 2" key="1">
    <citation type="submission" date="2022-10" db="EMBL/GenBank/DDBJ databases">
        <title>Identification of biosynthetic pathway for the production of the potent trypsin inhibitor radiosumin.</title>
        <authorList>
            <person name="Fewer D.P."/>
            <person name="Delbaje E."/>
            <person name="Ouyang X."/>
            <person name="Agostino P.D."/>
            <person name="Wahlsten M."/>
            <person name="Jokela J."/>
            <person name="Permi P."/>
            <person name="Haapaniemi E."/>
            <person name="Koistinen H."/>
        </authorList>
    </citation>
    <scope>NUCLEOTIDE SEQUENCE [LARGE SCALE GENOMIC DNA]</scope>
    <source>
        <strain evidence="1 2">NIES-515</strain>
    </source>
</reference>
<gene>
    <name evidence="1" type="ORF">OGM63_24995</name>
</gene>
<evidence type="ECO:0000313" key="2">
    <source>
        <dbReference type="Proteomes" id="UP001526143"/>
    </source>
</evidence>
<keyword evidence="2" id="KW-1185">Reference proteome</keyword>
<dbReference type="Proteomes" id="UP001526143">
    <property type="component" value="Unassembled WGS sequence"/>
</dbReference>
<evidence type="ECO:0000313" key="1">
    <source>
        <dbReference type="EMBL" id="MCV3216722.1"/>
    </source>
</evidence>
<name>A0ABT3B5S8_9CYAN</name>